<dbReference type="EMBL" id="JAABOA010005697">
    <property type="protein sequence ID" value="KAF9574476.1"/>
    <property type="molecule type" value="Genomic_DNA"/>
</dbReference>
<evidence type="ECO:0000313" key="2">
    <source>
        <dbReference type="Proteomes" id="UP000780801"/>
    </source>
</evidence>
<dbReference type="Proteomes" id="UP000780801">
    <property type="component" value="Unassembled WGS sequence"/>
</dbReference>
<sequence>MTPNGAFANVKAAPMSASSSMPSSSTLAPVVNAPIPVAPAPVPVLPPNLNGMVSLSAIIHRMSNEAFADLSNLSE</sequence>
<accession>A0A9P6K9Q6</accession>
<feature type="non-terminal residue" evidence="1">
    <location>
        <position position="75"/>
    </location>
</feature>
<reference evidence="1" key="1">
    <citation type="journal article" date="2020" name="Fungal Divers.">
        <title>Resolving the Mortierellaceae phylogeny through synthesis of multi-gene phylogenetics and phylogenomics.</title>
        <authorList>
            <person name="Vandepol N."/>
            <person name="Liber J."/>
            <person name="Desiro A."/>
            <person name="Na H."/>
            <person name="Kennedy M."/>
            <person name="Barry K."/>
            <person name="Grigoriev I.V."/>
            <person name="Miller A.N."/>
            <person name="O'Donnell K."/>
            <person name="Stajich J.E."/>
            <person name="Bonito G."/>
        </authorList>
    </citation>
    <scope>NUCLEOTIDE SEQUENCE</scope>
    <source>
        <strain evidence="1">KOD1015</strain>
    </source>
</reference>
<proteinExistence type="predicted"/>
<evidence type="ECO:0000313" key="1">
    <source>
        <dbReference type="EMBL" id="KAF9574476.1"/>
    </source>
</evidence>
<protein>
    <submittedName>
        <fullName evidence="1">Uncharacterized protein</fullName>
    </submittedName>
</protein>
<keyword evidence="2" id="KW-1185">Reference proteome</keyword>
<name>A0A9P6K9Q6_9FUNG</name>
<gene>
    <name evidence="1" type="ORF">BGW38_008315</name>
</gene>
<organism evidence="1 2">
    <name type="scientific">Lunasporangiospora selenospora</name>
    <dbReference type="NCBI Taxonomy" id="979761"/>
    <lineage>
        <taxon>Eukaryota</taxon>
        <taxon>Fungi</taxon>
        <taxon>Fungi incertae sedis</taxon>
        <taxon>Mucoromycota</taxon>
        <taxon>Mortierellomycotina</taxon>
        <taxon>Mortierellomycetes</taxon>
        <taxon>Mortierellales</taxon>
        <taxon>Mortierellaceae</taxon>
        <taxon>Lunasporangiospora</taxon>
    </lineage>
</organism>
<comment type="caution">
    <text evidence="1">The sequence shown here is derived from an EMBL/GenBank/DDBJ whole genome shotgun (WGS) entry which is preliminary data.</text>
</comment>
<dbReference type="AlphaFoldDB" id="A0A9P6K9Q6"/>